<organism evidence="2 3">
    <name type="scientific">Candidatus Nitrosotalea okcheonensis</name>
    <dbReference type="NCBI Taxonomy" id="1903276"/>
    <lineage>
        <taxon>Archaea</taxon>
        <taxon>Nitrososphaerota</taxon>
        <taxon>Nitrososphaeria</taxon>
        <taxon>Nitrosotaleales</taxon>
        <taxon>Nitrosotaleaceae</taxon>
        <taxon>Nitrosotalea</taxon>
    </lineage>
</organism>
<feature type="transmembrane region" description="Helical" evidence="1">
    <location>
        <begin position="189"/>
        <end position="211"/>
    </location>
</feature>
<keyword evidence="1" id="KW-0812">Transmembrane</keyword>
<reference evidence="3" key="1">
    <citation type="submission" date="2017-03" db="EMBL/GenBank/DDBJ databases">
        <authorList>
            <person name="Herbold C."/>
        </authorList>
    </citation>
    <scope>NUCLEOTIDE SEQUENCE [LARGE SCALE GENOMIC DNA]</scope>
</reference>
<keyword evidence="1" id="KW-1133">Transmembrane helix</keyword>
<sequence>MNKELIELVEQLTEFGYGDSLRLDSISKRLQNEQPLYPSDQKYVDMLVSKYLYPHEEESENTRKIGSLENKIQNVKQRYGGETNPSTDTSLSDLCPKCGSPVPRMFSFCSKCGAFHDEHNFIDTRKDQQKKEKRDHSSQQTFQDTSMKSCITCSSKIFKTHEFCPICGAHQGKNKLKDTKKFQSKQKRYAGMAAAGIISIIVGIIPAISLFQYSSLCSSIIGQLAQTFNLQILELCNHIQIIIIGGGILFIVGIVLLIARAVKIRRS</sequence>
<keyword evidence="3" id="KW-1185">Reference proteome</keyword>
<dbReference type="OrthoDB" id="379694at2157"/>
<evidence type="ECO:0000313" key="3">
    <source>
        <dbReference type="Proteomes" id="UP000230607"/>
    </source>
</evidence>
<dbReference type="EMBL" id="LT841358">
    <property type="protein sequence ID" value="SMH70524.1"/>
    <property type="molecule type" value="Genomic_DNA"/>
</dbReference>
<keyword evidence="1" id="KW-0472">Membrane</keyword>
<protein>
    <submittedName>
        <fullName evidence="2">Uncharacterized protein</fullName>
    </submittedName>
</protein>
<accession>A0A2H1FCN2</accession>
<gene>
    <name evidence="2" type="ORF">NCS_10331</name>
</gene>
<dbReference type="AlphaFoldDB" id="A0A2H1FCN2"/>
<dbReference type="Proteomes" id="UP000230607">
    <property type="component" value="Chromosome 1"/>
</dbReference>
<proteinExistence type="predicted"/>
<evidence type="ECO:0000256" key="1">
    <source>
        <dbReference type="SAM" id="Phobius"/>
    </source>
</evidence>
<name>A0A2H1FCN2_9ARCH</name>
<dbReference type="RefSeq" id="WP_157926655.1">
    <property type="nucleotide sequence ID" value="NZ_LT841358.1"/>
</dbReference>
<feature type="transmembrane region" description="Helical" evidence="1">
    <location>
        <begin position="239"/>
        <end position="259"/>
    </location>
</feature>
<evidence type="ECO:0000313" key="2">
    <source>
        <dbReference type="EMBL" id="SMH70524.1"/>
    </source>
</evidence>